<name>A0A4V1Y9U3_9FIRM</name>
<evidence type="ECO:0000256" key="1">
    <source>
        <dbReference type="SAM" id="Phobius"/>
    </source>
</evidence>
<dbReference type="AlphaFoldDB" id="A0A4V1Y9U3"/>
<comment type="caution">
    <text evidence="2">The sequence shown here is derived from an EMBL/GenBank/DDBJ whole genome shotgun (WGS) entry which is preliminary data.</text>
</comment>
<proteinExistence type="predicted"/>
<keyword evidence="1" id="KW-0812">Transmembrane</keyword>
<sequence>MKYKMVMGYRIPDTGKWWKVKMVTAGIIAGLFSTIVAYVFYKKTVPDFPVAKFAMKYSLIGTGIHLLLFCLLPMLSTLVPYL</sequence>
<gene>
    <name evidence="2" type="ORF">EAI93_14130</name>
</gene>
<evidence type="ECO:0000313" key="3">
    <source>
        <dbReference type="Proteomes" id="UP000292665"/>
    </source>
</evidence>
<dbReference type="Proteomes" id="UP000292665">
    <property type="component" value="Unassembled WGS sequence"/>
</dbReference>
<protein>
    <submittedName>
        <fullName evidence="2">Uncharacterized protein</fullName>
    </submittedName>
</protein>
<keyword evidence="1" id="KW-1133">Transmembrane helix</keyword>
<organism evidence="2 3">
    <name type="scientific">[Ruminococcus] torques</name>
    <dbReference type="NCBI Taxonomy" id="33039"/>
    <lineage>
        <taxon>Bacteria</taxon>
        <taxon>Bacillati</taxon>
        <taxon>Bacillota</taxon>
        <taxon>Clostridia</taxon>
        <taxon>Lachnospirales</taxon>
        <taxon>Lachnospiraceae</taxon>
        <taxon>Mediterraneibacter</taxon>
    </lineage>
</organism>
<evidence type="ECO:0000313" key="2">
    <source>
        <dbReference type="EMBL" id="RYS75465.1"/>
    </source>
</evidence>
<keyword evidence="1" id="KW-0472">Membrane</keyword>
<accession>A0A4V1Y9U3</accession>
<dbReference type="RefSeq" id="WP_129795077.1">
    <property type="nucleotide sequence ID" value="NZ_RCYR01000071.1"/>
</dbReference>
<dbReference type="EMBL" id="RCYR01000071">
    <property type="protein sequence ID" value="RYS75465.1"/>
    <property type="molecule type" value="Genomic_DNA"/>
</dbReference>
<feature type="transmembrane region" description="Helical" evidence="1">
    <location>
        <begin position="20"/>
        <end position="41"/>
    </location>
</feature>
<reference evidence="2 3" key="1">
    <citation type="journal article" date="2019" name="Science, e1252229">
        <title>Invertible promoters mediate bacterial phase variation, antibiotic resistance, and host adaptation in the gut.</title>
        <authorList>
            <person name="Jiang X."/>
            <person name="Hall A.B."/>
            <person name="Arthur T.D."/>
            <person name="Plichta D.R."/>
            <person name="Covington C.T."/>
            <person name="Poyet M."/>
            <person name="Crothers J."/>
            <person name="Moses P.L."/>
            <person name="Tolonen A.C."/>
            <person name="Vlamakis H."/>
            <person name="Alm E.J."/>
            <person name="Xavier R.J."/>
        </authorList>
    </citation>
    <scope>NUCLEOTIDE SEQUENCE [LARGE SCALE GENOMIC DNA]</scope>
    <source>
        <strain evidence="3">aa_0143</strain>
    </source>
</reference>
<feature type="transmembrane region" description="Helical" evidence="1">
    <location>
        <begin position="53"/>
        <end position="75"/>
    </location>
</feature>